<keyword evidence="3" id="KW-1185">Reference proteome</keyword>
<dbReference type="Proteomes" id="UP001218218">
    <property type="component" value="Unassembled WGS sequence"/>
</dbReference>
<name>A0AAD6Z247_9AGAR</name>
<comment type="caution">
    <text evidence="2">The sequence shown here is derived from an EMBL/GenBank/DDBJ whole genome shotgun (WGS) entry which is preliminary data.</text>
</comment>
<feature type="region of interest" description="Disordered" evidence="1">
    <location>
        <begin position="309"/>
        <end position="464"/>
    </location>
</feature>
<protein>
    <submittedName>
        <fullName evidence="2">Uncharacterized protein</fullName>
    </submittedName>
</protein>
<dbReference type="AlphaFoldDB" id="A0AAD6Z247"/>
<proteinExistence type="predicted"/>
<accession>A0AAD6Z247</accession>
<reference evidence="2" key="1">
    <citation type="submission" date="2023-03" db="EMBL/GenBank/DDBJ databases">
        <title>Massive genome expansion in bonnet fungi (Mycena s.s.) driven by repeated elements and novel gene families across ecological guilds.</title>
        <authorList>
            <consortium name="Lawrence Berkeley National Laboratory"/>
            <person name="Harder C.B."/>
            <person name="Miyauchi S."/>
            <person name="Viragh M."/>
            <person name="Kuo A."/>
            <person name="Thoen E."/>
            <person name="Andreopoulos B."/>
            <person name="Lu D."/>
            <person name="Skrede I."/>
            <person name="Drula E."/>
            <person name="Henrissat B."/>
            <person name="Morin E."/>
            <person name="Kohler A."/>
            <person name="Barry K."/>
            <person name="LaButti K."/>
            <person name="Morin E."/>
            <person name="Salamov A."/>
            <person name="Lipzen A."/>
            <person name="Mereny Z."/>
            <person name="Hegedus B."/>
            <person name="Baldrian P."/>
            <person name="Stursova M."/>
            <person name="Weitz H."/>
            <person name="Taylor A."/>
            <person name="Grigoriev I.V."/>
            <person name="Nagy L.G."/>
            <person name="Martin F."/>
            <person name="Kauserud H."/>
        </authorList>
    </citation>
    <scope>NUCLEOTIDE SEQUENCE</scope>
    <source>
        <strain evidence="2">CBHHK002</strain>
    </source>
</reference>
<feature type="compositionally biased region" description="Basic residues" evidence="1">
    <location>
        <begin position="358"/>
        <end position="367"/>
    </location>
</feature>
<gene>
    <name evidence="2" type="ORF">DFH08DRAFT_825580</name>
</gene>
<feature type="compositionally biased region" description="Acidic residues" evidence="1">
    <location>
        <begin position="379"/>
        <end position="396"/>
    </location>
</feature>
<evidence type="ECO:0000313" key="3">
    <source>
        <dbReference type="Proteomes" id="UP001218218"/>
    </source>
</evidence>
<sequence>MPSLASSTPSKCTARTFAKVFYVKSLSYLAICFLKRTYRSAINCQSVFNTLLLQLSLSFVCSQLSYSALSRSNQSLQGLVFWTAVSLKQFWEFAVGTKFFVSKFFKAQMSRKIKATLSSSPVRPVGQSGRPLPRALNPVPKGGKSAATVALSKDASPKATKPPTNSAYGERLALDHPDTEFWVPFDNIASRDLIRYFDSDALPTNDAYEFFDILRIAKPHFVHYRSSFLQPPLEVEHFLYTVYKVASAVAVNFPKPFQVPKTNPGQDLSFYLHLKPSAEVMQALKVHAKGAHIALDASFGIPQVEVRTSTPPYRLRDPLDDSDDENFTRPALGKGKGKPASATRKRARSPSDEESVPKKRQSRRKAKPNNSDADYVANADDEDHDELANDAEEPAEPEQAHEDSEAREDEEEEGADEEDKEEEEEEATPKKAAKGASGGKAKAAPATPLAPVSPLFAGPPSNRKQVKAMPVEQVSHDLVTEASKPPFLNKGPPACTNCISHGHDCKPCITSRTNRCQRCNDGHMVCSRGRTAPELLTSFERLHPVLAVAPSALNTALISLVSARRELDLQWIQLTRMSAQYDQQLQELIDIILQQNDGFDAEYVRLFYEDPDDHEERHRDRYARHPVTPVVHNPKLTVDEPSNLYTRLVPFDDPRISDIDMLPNFSTVKSILQQPPGLVPAAPSHPLAVPLTQEAALRAFAKPSTVAGPSTAPLFPSPGHTLVGPAVPPSPSAAMEGVENDGS</sequence>
<organism evidence="2 3">
    <name type="scientific">Mycena albidolilacea</name>
    <dbReference type="NCBI Taxonomy" id="1033008"/>
    <lineage>
        <taxon>Eukaryota</taxon>
        <taxon>Fungi</taxon>
        <taxon>Dikarya</taxon>
        <taxon>Basidiomycota</taxon>
        <taxon>Agaricomycotina</taxon>
        <taxon>Agaricomycetes</taxon>
        <taxon>Agaricomycetidae</taxon>
        <taxon>Agaricales</taxon>
        <taxon>Marasmiineae</taxon>
        <taxon>Mycenaceae</taxon>
        <taxon>Mycena</taxon>
    </lineage>
</organism>
<feature type="region of interest" description="Disordered" evidence="1">
    <location>
        <begin position="716"/>
        <end position="743"/>
    </location>
</feature>
<feature type="compositionally biased region" description="Low complexity" evidence="1">
    <location>
        <begin position="439"/>
        <end position="450"/>
    </location>
</feature>
<feature type="region of interest" description="Disordered" evidence="1">
    <location>
        <begin position="120"/>
        <end position="144"/>
    </location>
</feature>
<dbReference type="EMBL" id="JARIHO010000102">
    <property type="protein sequence ID" value="KAJ7303800.1"/>
    <property type="molecule type" value="Genomic_DNA"/>
</dbReference>
<evidence type="ECO:0000256" key="1">
    <source>
        <dbReference type="SAM" id="MobiDB-lite"/>
    </source>
</evidence>
<feature type="compositionally biased region" description="Acidic residues" evidence="1">
    <location>
        <begin position="405"/>
        <end position="426"/>
    </location>
</feature>
<evidence type="ECO:0000313" key="2">
    <source>
        <dbReference type="EMBL" id="KAJ7303800.1"/>
    </source>
</evidence>